<dbReference type="GO" id="GO:0005802">
    <property type="term" value="C:trans-Golgi network"/>
    <property type="evidence" value="ECO:0007669"/>
    <property type="project" value="TreeGrafter"/>
</dbReference>
<name>A0A060Z391_ONCMY</name>
<dbReference type="Proteomes" id="UP000193380">
    <property type="component" value="Unassembled WGS sequence"/>
</dbReference>
<dbReference type="GO" id="GO:0007030">
    <property type="term" value="P:Golgi organization"/>
    <property type="evidence" value="ECO:0007669"/>
    <property type="project" value="TreeGrafter"/>
</dbReference>
<dbReference type="GO" id="GO:0000166">
    <property type="term" value="F:nucleotide binding"/>
    <property type="evidence" value="ECO:0007669"/>
    <property type="project" value="InterPro"/>
</dbReference>
<organism evidence="1 2">
    <name type="scientific">Oncorhynchus mykiss</name>
    <name type="common">Rainbow trout</name>
    <name type="synonym">Salmo gairdneri</name>
    <dbReference type="NCBI Taxonomy" id="8022"/>
    <lineage>
        <taxon>Eukaryota</taxon>
        <taxon>Metazoa</taxon>
        <taxon>Chordata</taxon>
        <taxon>Craniata</taxon>
        <taxon>Vertebrata</taxon>
        <taxon>Euteleostomi</taxon>
        <taxon>Actinopterygii</taxon>
        <taxon>Neopterygii</taxon>
        <taxon>Teleostei</taxon>
        <taxon>Protacanthopterygii</taxon>
        <taxon>Salmoniformes</taxon>
        <taxon>Salmonidae</taxon>
        <taxon>Salmoninae</taxon>
        <taxon>Oncorhynchus</taxon>
    </lineage>
</organism>
<evidence type="ECO:0000313" key="2">
    <source>
        <dbReference type="Proteomes" id="UP000193380"/>
    </source>
</evidence>
<dbReference type="SUPFAM" id="SSF81660">
    <property type="entry name" value="Metal cation-transporting ATPase, ATP-binding domain N"/>
    <property type="match status" value="1"/>
</dbReference>
<dbReference type="InterPro" id="IPR023299">
    <property type="entry name" value="ATPase_P-typ_cyto_dom_N"/>
</dbReference>
<gene>
    <name evidence="1" type="ORF">GSONMT00033220001</name>
</gene>
<sequence length="76" mass="8625">MPEEKKEGELYYQAQSPDEGALVTAARNFGFVFRSRTPESITVVEMGELVTYELLAVLDFNNVRKRMSVIGESNKH</sequence>
<dbReference type="PANTHER" id="PTHR24092">
    <property type="entry name" value="PROBABLE PHOSPHOLIPID-TRANSPORTING ATPASE"/>
    <property type="match status" value="1"/>
</dbReference>
<dbReference type="GO" id="GO:0140326">
    <property type="term" value="F:ATPase-coupled intramembrane lipid transporter activity"/>
    <property type="evidence" value="ECO:0007669"/>
    <property type="project" value="TreeGrafter"/>
</dbReference>
<proteinExistence type="predicted"/>
<evidence type="ECO:0000313" key="1">
    <source>
        <dbReference type="EMBL" id="CDQ98501.1"/>
    </source>
</evidence>
<reference evidence="1" key="1">
    <citation type="journal article" date="2014" name="Nat. Commun.">
        <title>The rainbow trout genome provides novel insights into evolution after whole-genome duplication in vertebrates.</title>
        <authorList>
            <person name="Berthelot C."/>
            <person name="Brunet F."/>
            <person name="Chalopin D."/>
            <person name="Juanchich A."/>
            <person name="Bernard M."/>
            <person name="Noel B."/>
            <person name="Bento P."/>
            <person name="Da Silva C."/>
            <person name="Labadie K."/>
            <person name="Alberti A."/>
            <person name="Aury J.M."/>
            <person name="Louis A."/>
            <person name="Dehais P."/>
            <person name="Bardou P."/>
            <person name="Montfort J."/>
            <person name="Klopp C."/>
            <person name="Cabau C."/>
            <person name="Gaspin C."/>
            <person name="Thorgaard G.H."/>
            <person name="Boussaha M."/>
            <person name="Quillet E."/>
            <person name="Guyomard R."/>
            <person name="Galiana D."/>
            <person name="Bobe J."/>
            <person name="Volff J.N."/>
            <person name="Genet C."/>
            <person name="Wincker P."/>
            <person name="Jaillon O."/>
            <person name="Roest Crollius H."/>
            <person name="Guiguen Y."/>
        </authorList>
    </citation>
    <scope>NUCLEOTIDE SEQUENCE [LARGE SCALE GENOMIC DNA]</scope>
</reference>
<protein>
    <submittedName>
        <fullName evidence="1">Uncharacterized protein</fullName>
    </submittedName>
</protein>
<dbReference type="PANTHER" id="PTHR24092:SF52">
    <property type="entry name" value="PHOSPHOLIPID-TRANSPORTING ATPASE FETA"/>
    <property type="match status" value="1"/>
</dbReference>
<dbReference type="EMBL" id="FR937868">
    <property type="protein sequence ID" value="CDQ98501.1"/>
    <property type="molecule type" value="Genomic_DNA"/>
</dbReference>
<reference evidence="1" key="2">
    <citation type="submission" date="2014-03" db="EMBL/GenBank/DDBJ databases">
        <authorList>
            <person name="Genoscope - CEA"/>
        </authorList>
    </citation>
    <scope>NUCLEOTIDE SEQUENCE</scope>
</reference>
<dbReference type="GO" id="GO:0005886">
    <property type="term" value="C:plasma membrane"/>
    <property type="evidence" value="ECO:0007669"/>
    <property type="project" value="TreeGrafter"/>
</dbReference>
<dbReference type="GO" id="GO:0045332">
    <property type="term" value="P:phospholipid translocation"/>
    <property type="evidence" value="ECO:0007669"/>
    <property type="project" value="TreeGrafter"/>
</dbReference>
<dbReference type="Gene3D" id="3.40.1110.10">
    <property type="entry name" value="Calcium-transporting ATPase, cytoplasmic domain N"/>
    <property type="match status" value="1"/>
</dbReference>
<accession>A0A060Z391</accession>
<dbReference type="AlphaFoldDB" id="A0A060Z391"/>
<dbReference type="STRING" id="8022.A0A060Z391"/>
<dbReference type="PaxDb" id="8022-A0A060Z391"/>